<dbReference type="InterPro" id="IPR006944">
    <property type="entry name" value="Phage/GTA_portal"/>
</dbReference>
<keyword evidence="1" id="KW-0118">Viral capsid assembly</keyword>
<organism evidence="4 5">
    <name type="scientific">Polaribacter phage Freya_1</name>
    <dbReference type="NCBI Taxonomy" id="2745662"/>
    <lineage>
        <taxon>Viruses</taxon>
        <taxon>Duplodnaviria</taxon>
        <taxon>Heunggongvirae</taxon>
        <taxon>Uroviricota</taxon>
        <taxon>Caudoviricetes</taxon>
        <taxon>Forsetiviridae</taxon>
        <taxon>Freyavirus</taxon>
        <taxon>Freyavirus freya</taxon>
    </lineage>
</organism>
<evidence type="ECO:0000256" key="3">
    <source>
        <dbReference type="ARBA" id="ARBA00023219"/>
    </source>
</evidence>
<keyword evidence="1" id="KW-1188">Viral release from host cell</keyword>
<gene>
    <name evidence="4" type="ORF">Freya1_13</name>
</gene>
<evidence type="ECO:0000256" key="1">
    <source>
        <dbReference type="ARBA" id="ARBA00022950"/>
    </source>
</evidence>
<dbReference type="Proteomes" id="UP000693667">
    <property type="component" value="Segment"/>
</dbReference>
<dbReference type="Pfam" id="PF04860">
    <property type="entry name" value="Phage_portal"/>
    <property type="match status" value="1"/>
</dbReference>
<dbReference type="EMBL" id="MT732463">
    <property type="protein sequence ID" value="QQV90884.1"/>
    <property type="molecule type" value="Genomic_DNA"/>
</dbReference>
<name>A0A8E4ZFX0_9CAUD</name>
<evidence type="ECO:0000313" key="5">
    <source>
        <dbReference type="Proteomes" id="UP000693667"/>
    </source>
</evidence>
<keyword evidence="2" id="KW-1160">Virus entry into host cell</keyword>
<sequence length="467" mass="52231">MGIFENFKLPSVTLTIKSQNRHRNGAGTSNIPSITNSSTFITKGIPVWKNFAELIYLLDCYYSNPVVQAIINVKAEAFANIKFKVKDLKTGEIVPLEEYKGDNGELSKLLSSPNPLQSTKEWLRQNKVNYEVFGDSYMYGSIPVGFESSFDYTDINVINNLPSYNVATTLTGNWLDATTKEEIIKNFVLTGFNGKKRELHPNTVLHLNNTNIKFDQNFNKGKSDLLALKMPITNIYKAYESRNVLISKRGPLGAWTPDTSPDAATGASVPLVDTEIEDVQKAFKKYGLLDDQYQQIVSPVPLKWQKTGFAVKDLMLFEEIEADAIAIAVAKGVPELLVKYYIKGGTFNNLDASEKRLYDSTIIPESEDFMQAFNKFLKLKESGIQLIGSFDHLNILQGSKKEEAQTNREKEKTALSAFKIGAIKFNDYLIAIGMPLDDTIGDLRIWDLSAEQLNAIGINVNENKNEG</sequence>
<keyword evidence="5" id="KW-1185">Reference proteome</keyword>
<keyword evidence="2" id="KW-1171">Viral genome ejection through host cell envelope</keyword>
<protein>
    <submittedName>
        <fullName evidence="4">Portal protein</fullName>
    </submittedName>
</protein>
<accession>A0A8E4ZFX0</accession>
<keyword evidence="2" id="KW-1162">Viral penetration into host cytoplasm</keyword>
<reference evidence="4" key="1">
    <citation type="submission" date="2020-07" db="EMBL/GenBank/DDBJ databases">
        <title>Highly diverse flavobacterial phages as mortality factor during North Sea spring blooms.</title>
        <authorList>
            <person name="Bartlau N."/>
            <person name="Wichels A."/>
            <person name="Krohne G."/>
            <person name="Adriaenssens E.M."/>
            <person name="Heins A."/>
            <person name="Fuchs B.M."/>
            <person name="Amann R."/>
            <person name="Moraru C."/>
        </authorList>
    </citation>
    <scope>NUCLEOTIDE SEQUENCE</scope>
</reference>
<proteinExistence type="predicted"/>
<keyword evidence="3" id="KW-0231">Viral genome packaging</keyword>
<evidence type="ECO:0000313" key="4">
    <source>
        <dbReference type="EMBL" id="QQV90884.1"/>
    </source>
</evidence>
<evidence type="ECO:0000256" key="2">
    <source>
        <dbReference type="ARBA" id="ARBA00023009"/>
    </source>
</evidence>